<dbReference type="InterPro" id="IPR006119">
    <property type="entry name" value="Resolv_N"/>
</dbReference>
<feature type="domain" description="Resolvase/invertase-type recombinase catalytic" evidence="3">
    <location>
        <begin position="1"/>
        <end position="101"/>
    </location>
</feature>
<evidence type="ECO:0000313" key="4">
    <source>
        <dbReference type="EMBL" id="RDI36324.1"/>
    </source>
</evidence>
<dbReference type="AlphaFoldDB" id="A0A370G146"/>
<dbReference type="PANTHER" id="PTHR30461">
    <property type="entry name" value="DNA-INVERTASE FROM LAMBDOID PROPHAGE"/>
    <property type="match status" value="1"/>
</dbReference>
<dbReference type="GO" id="GO:0003677">
    <property type="term" value="F:DNA binding"/>
    <property type="evidence" value="ECO:0007669"/>
    <property type="project" value="UniProtKB-KW"/>
</dbReference>
<proteinExistence type="predicted"/>
<dbReference type="CDD" id="cd03768">
    <property type="entry name" value="SR_ResInv"/>
    <property type="match status" value="1"/>
</dbReference>
<gene>
    <name evidence="4" type="ORF">C8D86_1592</name>
</gene>
<evidence type="ECO:0000256" key="2">
    <source>
        <dbReference type="ARBA" id="ARBA00023172"/>
    </source>
</evidence>
<reference evidence="4 5" key="1">
    <citation type="submission" date="2018-07" db="EMBL/GenBank/DDBJ databases">
        <title>Genomic Encyclopedia of Type Strains, Phase IV (KMG-IV): sequencing the most valuable type-strain genomes for metagenomic binning, comparative biology and taxonomic classification.</title>
        <authorList>
            <person name="Goeker M."/>
        </authorList>
    </citation>
    <scope>NUCLEOTIDE SEQUENCE [LARGE SCALE GENOMIC DNA]</scope>
    <source>
        <strain evidence="4 5">DSM 16500</strain>
    </source>
</reference>
<evidence type="ECO:0000256" key="1">
    <source>
        <dbReference type="ARBA" id="ARBA00023125"/>
    </source>
</evidence>
<keyword evidence="1" id="KW-0238">DNA-binding</keyword>
<keyword evidence="5" id="KW-1185">Reference proteome</keyword>
<dbReference type="Pfam" id="PF00239">
    <property type="entry name" value="Resolvase"/>
    <property type="match status" value="1"/>
</dbReference>
<dbReference type="SMART" id="SM00857">
    <property type="entry name" value="Resolvase"/>
    <property type="match status" value="1"/>
</dbReference>
<dbReference type="Gene3D" id="3.40.50.1390">
    <property type="entry name" value="Resolvase, N-terminal catalytic domain"/>
    <property type="match status" value="1"/>
</dbReference>
<comment type="caution">
    <text evidence="4">The sequence shown here is derived from an EMBL/GenBank/DDBJ whole genome shotgun (WGS) entry which is preliminary data.</text>
</comment>
<name>A0A370G146_9COXI</name>
<dbReference type="PANTHER" id="PTHR30461:SF2">
    <property type="entry name" value="SERINE RECOMBINASE PINE-RELATED"/>
    <property type="match status" value="1"/>
</dbReference>
<dbReference type="GO" id="GO:0000150">
    <property type="term" value="F:DNA strand exchange activity"/>
    <property type="evidence" value="ECO:0007669"/>
    <property type="project" value="InterPro"/>
</dbReference>
<accession>A0A370G146</accession>
<dbReference type="InterPro" id="IPR050639">
    <property type="entry name" value="SSR_resolvase"/>
</dbReference>
<dbReference type="InterPro" id="IPR036162">
    <property type="entry name" value="Resolvase-like_N_sf"/>
</dbReference>
<dbReference type="Proteomes" id="UP000254720">
    <property type="component" value="Unassembled WGS sequence"/>
</dbReference>
<protein>
    <submittedName>
        <fullName evidence="4">Resolvase-like protein</fullName>
    </submittedName>
</protein>
<keyword evidence="2" id="KW-0233">DNA recombination</keyword>
<organism evidence="4 5">
    <name type="scientific">Aquicella lusitana</name>
    <dbReference type="NCBI Taxonomy" id="254246"/>
    <lineage>
        <taxon>Bacteria</taxon>
        <taxon>Pseudomonadati</taxon>
        <taxon>Pseudomonadota</taxon>
        <taxon>Gammaproteobacteria</taxon>
        <taxon>Legionellales</taxon>
        <taxon>Coxiellaceae</taxon>
        <taxon>Aquicella</taxon>
    </lineage>
</organism>
<dbReference type="PROSITE" id="PS51736">
    <property type="entry name" value="RECOMBINASES_3"/>
    <property type="match status" value="1"/>
</dbReference>
<evidence type="ECO:0000259" key="3">
    <source>
        <dbReference type="PROSITE" id="PS51736"/>
    </source>
</evidence>
<evidence type="ECO:0000313" key="5">
    <source>
        <dbReference type="Proteomes" id="UP000254720"/>
    </source>
</evidence>
<sequence>MKIGYVRVSATDQYLRMQEYALKSAGCEEIYTDVASGAKLQPPGLDKALNYLREGDMLIVWKLDRLRSIQHLIQTITMFQEKKFILKAYKNQLTQLLAVAS</sequence>
<dbReference type="EMBL" id="QQAX01000059">
    <property type="protein sequence ID" value="RDI36324.1"/>
    <property type="molecule type" value="Genomic_DNA"/>
</dbReference>
<dbReference type="SUPFAM" id="SSF53041">
    <property type="entry name" value="Resolvase-like"/>
    <property type="match status" value="1"/>
</dbReference>